<name>A0A197K486_9FUNG</name>
<evidence type="ECO:0008006" key="3">
    <source>
        <dbReference type="Google" id="ProtNLM"/>
    </source>
</evidence>
<dbReference type="SUPFAM" id="SSF52047">
    <property type="entry name" value="RNI-like"/>
    <property type="match status" value="1"/>
</dbReference>
<gene>
    <name evidence="1" type="ORF">K457DRAFT_16463</name>
</gene>
<dbReference type="InterPro" id="IPR032675">
    <property type="entry name" value="LRR_dom_sf"/>
</dbReference>
<dbReference type="InterPro" id="IPR036047">
    <property type="entry name" value="F-box-like_dom_sf"/>
</dbReference>
<sequence length="368" mass="42476">MTRIEHLLEEIYLLIAKHLTIRSLHSCIRTCRSFYSSFIPHLWSHINLSTLKLKSVIPPAHIRTNAHHIESISVDPALTEEYYNIVFPRLQELRMGAAYDNATSINNMTVKPPQKILFVRRHPFVRKLVYHHKDLLPKEFWEAVGAEWTGLEVLEFAGTVEEGVEEAFWGVCDRVQDLTLKGVEFSGYDNALTILSTLSFLRLCRLEVVQLSYKTKNLYRLWPLRLLERVKRLEKLKRLVWNVDMVAFPIQMVLDAFKEVCWPELCELHTGSFICSEEDMARILTGLPSRKLASLERSSGKFSSLTFDCLRDHYFDHLRELKLGGCPSVTSAMVQEVMTECAHLVILDAFHVFIRDVATAQNLGFVWG</sequence>
<dbReference type="SUPFAM" id="SSF81383">
    <property type="entry name" value="F-box domain"/>
    <property type="match status" value="1"/>
</dbReference>
<dbReference type="EMBL" id="KV442025">
    <property type="protein sequence ID" value="OAQ32457.1"/>
    <property type="molecule type" value="Genomic_DNA"/>
</dbReference>
<evidence type="ECO:0000313" key="1">
    <source>
        <dbReference type="EMBL" id="OAQ32457.1"/>
    </source>
</evidence>
<dbReference type="Proteomes" id="UP000078512">
    <property type="component" value="Unassembled WGS sequence"/>
</dbReference>
<accession>A0A197K486</accession>
<dbReference type="Gene3D" id="3.80.10.10">
    <property type="entry name" value="Ribonuclease Inhibitor"/>
    <property type="match status" value="1"/>
</dbReference>
<evidence type="ECO:0000313" key="2">
    <source>
        <dbReference type="Proteomes" id="UP000078512"/>
    </source>
</evidence>
<organism evidence="1 2">
    <name type="scientific">Linnemannia elongata AG-77</name>
    <dbReference type="NCBI Taxonomy" id="1314771"/>
    <lineage>
        <taxon>Eukaryota</taxon>
        <taxon>Fungi</taxon>
        <taxon>Fungi incertae sedis</taxon>
        <taxon>Mucoromycota</taxon>
        <taxon>Mortierellomycotina</taxon>
        <taxon>Mortierellomycetes</taxon>
        <taxon>Mortierellales</taxon>
        <taxon>Mortierellaceae</taxon>
        <taxon>Linnemannia</taxon>
    </lineage>
</organism>
<reference evidence="1 2" key="1">
    <citation type="submission" date="2016-05" db="EMBL/GenBank/DDBJ databases">
        <title>Genome sequencing reveals origins of a unique bacterial endosymbiosis in the earliest lineages of terrestrial Fungi.</title>
        <authorList>
            <consortium name="DOE Joint Genome Institute"/>
            <person name="Uehling J."/>
            <person name="Gryganskyi A."/>
            <person name="Hameed K."/>
            <person name="Tschaplinski T."/>
            <person name="Misztal P."/>
            <person name="Wu S."/>
            <person name="Desiro A."/>
            <person name="Vande Pol N."/>
            <person name="Du Z.-Y."/>
            <person name="Zienkiewicz A."/>
            <person name="Zienkiewicz K."/>
            <person name="Morin E."/>
            <person name="Tisserant E."/>
            <person name="Splivallo R."/>
            <person name="Hainaut M."/>
            <person name="Henrissat B."/>
            <person name="Ohm R."/>
            <person name="Kuo A."/>
            <person name="Yan J."/>
            <person name="Lipzen A."/>
            <person name="Nolan M."/>
            <person name="Labutti K."/>
            <person name="Barry K."/>
            <person name="Goldstein A."/>
            <person name="Labbe J."/>
            <person name="Schadt C."/>
            <person name="Tuskan G."/>
            <person name="Grigoriev I."/>
            <person name="Martin F."/>
            <person name="Vilgalys R."/>
            <person name="Bonito G."/>
        </authorList>
    </citation>
    <scope>NUCLEOTIDE SEQUENCE [LARGE SCALE GENOMIC DNA]</scope>
    <source>
        <strain evidence="1 2">AG-77</strain>
    </source>
</reference>
<protein>
    <recommendedName>
        <fullName evidence="3">F-box domain-containing protein</fullName>
    </recommendedName>
</protein>
<dbReference type="OrthoDB" id="2354556at2759"/>
<dbReference type="AlphaFoldDB" id="A0A197K486"/>
<proteinExistence type="predicted"/>
<keyword evidence="2" id="KW-1185">Reference proteome</keyword>